<dbReference type="GO" id="GO:0071555">
    <property type="term" value="P:cell wall organization"/>
    <property type="evidence" value="ECO:0007669"/>
    <property type="project" value="UniProtKB-KW"/>
</dbReference>
<dbReference type="GO" id="GO:0016192">
    <property type="term" value="P:vesicle-mediated transport"/>
    <property type="evidence" value="ECO:0007669"/>
    <property type="project" value="InterPro"/>
</dbReference>
<evidence type="ECO:0000256" key="10">
    <source>
        <dbReference type="ARBA" id="ARBA00022927"/>
    </source>
</evidence>
<feature type="binding site" evidence="18">
    <location>
        <position position="577"/>
    </location>
    <ligand>
        <name>UDP-alpha-D-glucose</name>
        <dbReference type="ChEBI" id="CHEBI:58885"/>
    </ligand>
</feature>
<evidence type="ECO:0000256" key="9">
    <source>
        <dbReference type="ARBA" id="ARBA00022753"/>
    </source>
</evidence>
<feature type="transmembrane region" description="Helical" evidence="22">
    <location>
        <begin position="451"/>
        <end position="470"/>
    </location>
</feature>
<feature type="region of interest" description="Disordered" evidence="21">
    <location>
        <begin position="976"/>
        <end position="1064"/>
    </location>
</feature>
<dbReference type="PRINTS" id="PR00219">
    <property type="entry name" value="SYNAPTOBREVN"/>
</dbReference>
<dbReference type="Gene3D" id="1.20.930.10">
    <property type="entry name" value="Conserved domain common to transcription factors TFIIS, elongin A, CRSP70"/>
    <property type="match status" value="1"/>
</dbReference>
<feature type="region of interest" description="Disordered" evidence="21">
    <location>
        <begin position="840"/>
        <end position="879"/>
    </location>
</feature>
<dbReference type="Pfam" id="PF13774">
    <property type="entry name" value="Longin"/>
    <property type="match status" value="1"/>
</dbReference>
<evidence type="ECO:0000256" key="7">
    <source>
        <dbReference type="ARBA" id="ARBA00022679"/>
    </source>
</evidence>
<dbReference type="FunFam" id="1.20.5.110:FF:000010">
    <property type="entry name" value="Vesicle-associated membrane protein 726"/>
    <property type="match status" value="1"/>
</dbReference>
<evidence type="ECO:0000256" key="5">
    <source>
        <dbReference type="ARBA" id="ARBA00022475"/>
    </source>
</evidence>
<feature type="compositionally biased region" description="Basic and acidic residues" evidence="21">
    <location>
        <begin position="976"/>
        <end position="998"/>
    </location>
</feature>
<dbReference type="PROSITE" id="PS00417">
    <property type="entry name" value="SYNAPTOBREVIN"/>
    <property type="match status" value="1"/>
</dbReference>
<evidence type="ECO:0000256" key="21">
    <source>
        <dbReference type="SAM" id="MobiDB-lite"/>
    </source>
</evidence>
<dbReference type="Pfam" id="PF03552">
    <property type="entry name" value="Cellulose_synt"/>
    <property type="match status" value="1"/>
</dbReference>
<dbReference type="InterPro" id="IPR035441">
    <property type="entry name" value="TFIIS/LEDGF_dom_sf"/>
</dbReference>
<dbReference type="InterPro" id="IPR017923">
    <property type="entry name" value="TFIIS_N"/>
</dbReference>
<keyword evidence="5" id="KW-1003">Cell membrane</keyword>
<dbReference type="InterPro" id="IPR010908">
    <property type="entry name" value="Longin_dom"/>
</dbReference>
<dbReference type="InterPro" id="IPR011012">
    <property type="entry name" value="Longin-like_dom_sf"/>
</dbReference>
<keyword evidence="9" id="KW-0967">Endosome</keyword>
<dbReference type="AlphaFoldDB" id="A0A8S2AAT1"/>
<evidence type="ECO:0000256" key="20">
    <source>
        <dbReference type="PROSITE-ProRule" id="PRU00649"/>
    </source>
</evidence>
<evidence type="ECO:0000259" key="24">
    <source>
        <dbReference type="PROSITE" id="PS50892"/>
    </source>
</evidence>
<gene>
    <name evidence="26" type="ORF">AARE701A_LOCUS10372</name>
</gene>
<dbReference type="Proteomes" id="UP000682877">
    <property type="component" value="Chromosome 4"/>
</dbReference>
<evidence type="ECO:0000256" key="4">
    <source>
        <dbReference type="ARBA" id="ARBA00022448"/>
    </source>
</evidence>
<keyword evidence="15" id="KW-0961">Cell wall biogenesis/degradation</keyword>
<dbReference type="InterPro" id="IPR001388">
    <property type="entry name" value="Synaptobrevin-like"/>
</dbReference>
<feature type="binding site" evidence="18">
    <location>
        <position position="541"/>
    </location>
    <ligand>
        <name>UDP-alpha-D-glucose</name>
        <dbReference type="ChEBI" id="CHEBI:58885"/>
    </ligand>
</feature>
<dbReference type="InterPro" id="IPR003617">
    <property type="entry name" value="TFIIS/CRSP70_N_sub"/>
</dbReference>
<sequence length="1178" mass="132559">MAQQSLIYSFVARGTVILVEFTDFKGNFTSIAAQCLQKLPSSNNKFTYNCDGHTFNYLVENGFTYCVVAVDSAGRQIPMAFLERVKEDFNKRYGGGKAATAQANSLNKEFGSKLKEHMQYCMDHPDEISKLAKVKAQVSEVKGVMMENIEKVLDRGEKIELLVDKTENLRSQAQDFRTQGTQMRRKMWFQNMKIKLIVLAIIIALILIIILSVCGGFNCAIMLKTFSTPADFAVVLSENLRRRSEGFWTRRDLASNRWIDAIVRGVKRIAATTLLRKQTEMSNQNHLRPPQAVKFGRRTSSGRIVSLSRDDDMDVSGDYSSQNDYINYTVLMPPTPDNQPAGSSGSTSESKGDANRGGGGGDGPKMGNKLERRLSVMKSNNKSMLLRSQTGDFDHNRWLFESKGKYGIGNAFWSEEDDTYDGGVSKSDFLDKPWKPLTRKVNVPAKVLSPYRLLIVIRLVIVFFFLWWRVTNPNEDAMWLWGLSIVCEIWFAFSWILDILPKLNPINRATDLAALHDKFEQPSPSNPTGRSDLPGVDVFVSTADPEKEPPLVTANTLLSILAVDYPIEKLSAYISDDGGAILTFEAMAEAVRFAEYWVPFCRKHDIEPRNPDSYFNIKKDPTKNKKRQDFVKDRRWIKREYDEFKVRINGLPEQIKKRAEQFNMREELKEKRIAREKNGGVLPPDGVEVVKATWMADGTHWPGTWFEPKPDHSKGDHAGILQIMSKVPELEPVMGGPNEGALDFTGIDIRVPMFAYVSREKRPGFDHNKKAGAMNGIDPSDRYANHNTVFFDGNMRALDGLQGPVYVGTGCMFRRYALYGFNPPRANEYSGVFGQEKAPAMHVRTQSQASQTSQASDLESDTQPLNDDPDLGLPKKFGNSTMFTDTIPVAEYQGRPLADHMSVKNGRPPGALLLPRPPLDAPTVAEAIAVISCWYEDNTEWGDRIGWIYGGRDDAYTCNKALPLNLKKPNVVKASSELKKNEHQRSHDFAAETKKKTEFLVPKKNTDERSKTREETGVKKQSALPMKLSKNPRSGVHATGEIKQTLKKSAPATSRPLKLKNHQPVKVSEDPKYCPVLKKNDTETLELFEIAKKSADVANTKGLLAAEVETSICVDTLSLLMEFPISATATETRRIMVRLENLTKHKNRKICNSAAALLQCWRHSIRDQELRESRKTQG</sequence>
<accession>A0A8S2AAT1</accession>
<dbReference type="EMBL" id="LR999454">
    <property type="protein sequence ID" value="CAE6026482.1"/>
    <property type="molecule type" value="Genomic_DNA"/>
</dbReference>
<evidence type="ECO:0000256" key="15">
    <source>
        <dbReference type="ARBA" id="ARBA00023316"/>
    </source>
</evidence>
<dbReference type="GO" id="GO:0005634">
    <property type="term" value="C:nucleus"/>
    <property type="evidence" value="ECO:0007669"/>
    <property type="project" value="UniProtKB-SubCell"/>
</dbReference>
<name>A0A8S2AAT1_ARAAE</name>
<evidence type="ECO:0000313" key="26">
    <source>
        <dbReference type="EMBL" id="CAE6026482.1"/>
    </source>
</evidence>
<dbReference type="GO" id="GO:0016760">
    <property type="term" value="F:cellulose synthase (UDP-forming) activity"/>
    <property type="evidence" value="ECO:0007669"/>
    <property type="project" value="InterPro"/>
</dbReference>
<keyword evidence="4" id="KW-0813">Transport</keyword>
<evidence type="ECO:0000256" key="1">
    <source>
        <dbReference type="ARBA" id="ARBA00004123"/>
    </source>
</evidence>
<dbReference type="Pfam" id="PF00957">
    <property type="entry name" value="Synaptobrevin"/>
    <property type="match status" value="1"/>
</dbReference>
<dbReference type="CDD" id="cd00183">
    <property type="entry name" value="TFIIS_I"/>
    <property type="match status" value="1"/>
</dbReference>
<feature type="compositionally biased region" description="Low complexity" evidence="21">
    <location>
        <begin position="845"/>
        <end position="856"/>
    </location>
</feature>
<evidence type="ECO:0000313" key="27">
    <source>
        <dbReference type="Proteomes" id="UP000682877"/>
    </source>
</evidence>
<evidence type="ECO:0000259" key="25">
    <source>
        <dbReference type="PROSITE" id="PS51319"/>
    </source>
</evidence>
<dbReference type="PROSITE" id="PS50892">
    <property type="entry name" value="V_SNARE"/>
    <property type="match status" value="1"/>
</dbReference>
<dbReference type="InterPro" id="IPR005150">
    <property type="entry name" value="Cellulose_synth"/>
</dbReference>
<dbReference type="Gene3D" id="3.30.450.50">
    <property type="entry name" value="Longin domain"/>
    <property type="match status" value="1"/>
</dbReference>
<dbReference type="PANTHER" id="PTHR13301">
    <property type="entry name" value="X-BOX TRANSCRIPTION FACTOR-RELATED"/>
    <property type="match status" value="1"/>
</dbReference>
<comment type="similarity">
    <text evidence="3">Belongs to the synaptobrevin family.</text>
</comment>
<reference evidence="26" key="1">
    <citation type="submission" date="2021-01" db="EMBL/GenBank/DDBJ databases">
        <authorList>
            <person name="Bezrukov I."/>
        </authorList>
    </citation>
    <scope>NUCLEOTIDE SEQUENCE</scope>
</reference>
<proteinExistence type="inferred from homology"/>
<dbReference type="SUPFAM" id="SSF64356">
    <property type="entry name" value="SNARE-like"/>
    <property type="match status" value="1"/>
</dbReference>
<dbReference type="InterPro" id="IPR042855">
    <property type="entry name" value="V_SNARE_CC"/>
</dbReference>
<protein>
    <submittedName>
        <fullName evidence="26">Uncharacterized protein</fullName>
    </submittedName>
</protein>
<keyword evidence="6" id="KW-0328">Glycosyltransferase</keyword>
<evidence type="ECO:0000256" key="19">
    <source>
        <dbReference type="PROSITE-ProRule" id="PRU00290"/>
    </source>
</evidence>
<evidence type="ECO:0000256" key="2">
    <source>
        <dbReference type="ARBA" id="ARBA00004521"/>
    </source>
</evidence>
<keyword evidence="7" id="KW-0808">Transferase</keyword>
<evidence type="ECO:0000256" key="16">
    <source>
        <dbReference type="ARBA" id="ARBA00037493"/>
    </source>
</evidence>
<keyword evidence="8 22" id="KW-0812">Transmembrane</keyword>
<evidence type="ECO:0000256" key="18">
    <source>
        <dbReference type="PIRSR" id="PIRSR605150-2"/>
    </source>
</evidence>
<dbReference type="GO" id="GO:0005886">
    <property type="term" value="C:plasma membrane"/>
    <property type="evidence" value="ECO:0007669"/>
    <property type="project" value="UniProtKB-SubCell"/>
</dbReference>
<evidence type="ECO:0000256" key="3">
    <source>
        <dbReference type="ARBA" id="ARBA00008025"/>
    </source>
</evidence>
<feature type="domain" description="V-SNARE coiled-coil homology" evidence="24">
    <location>
        <begin position="130"/>
        <end position="190"/>
    </location>
</feature>
<dbReference type="SMART" id="SM01270">
    <property type="entry name" value="Longin"/>
    <property type="match status" value="1"/>
</dbReference>
<evidence type="ECO:0000256" key="14">
    <source>
        <dbReference type="ARBA" id="ARBA00023242"/>
    </source>
</evidence>
<dbReference type="SUPFAM" id="SSF58038">
    <property type="entry name" value="SNARE fusion complex"/>
    <property type="match status" value="1"/>
</dbReference>
<evidence type="ECO:0000256" key="6">
    <source>
        <dbReference type="ARBA" id="ARBA00022676"/>
    </source>
</evidence>
<dbReference type="SMART" id="SM00509">
    <property type="entry name" value="TFS2N"/>
    <property type="match status" value="1"/>
</dbReference>
<dbReference type="GO" id="GO:0015031">
    <property type="term" value="P:protein transport"/>
    <property type="evidence" value="ECO:0007669"/>
    <property type="project" value="UniProtKB-KW"/>
</dbReference>
<dbReference type="FunFam" id="3.30.450.50:FF:000002">
    <property type="entry name" value="Vesicle-associated membrane protein 722"/>
    <property type="match status" value="1"/>
</dbReference>
<evidence type="ECO:0000256" key="11">
    <source>
        <dbReference type="ARBA" id="ARBA00022989"/>
    </source>
</evidence>
<feature type="transmembrane region" description="Helical" evidence="22">
    <location>
        <begin position="194"/>
        <end position="218"/>
    </location>
</feature>
<keyword evidence="13 22" id="KW-0472">Membrane</keyword>
<feature type="compositionally biased region" description="Basic and acidic residues" evidence="21">
    <location>
        <begin position="1004"/>
        <end position="1018"/>
    </location>
</feature>
<keyword evidence="14 20" id="KW-0539">Nucleus</keyword>
<keyword evidence="11 22" id="KW-1133">Transmembrane helix</keyword>
<dbReference type="CDD" id="cd14824">
    <property type="entry name" value="Longin"/>
    <property type="match status" value="1"/>
</dbReference>
<feature type="region of interest" description="Disordered" evidence="21">
    <location>
        <begin position="328"/>
        <end position="368"/>
    </location>
</feature>
<keyword evidence="27" id="KW-1185">Reference proteome</keyword>
<keyword evidence="12 19" id="KW-0175">Coiled coil</keyword>
<evidence type="ECO:0000256" key="13">
    <source>
        <dbReference type="ARBA" id="ARBA00023136"/>
    </source>
</evidence>
<feature type="domain" description="TFIIS N-terminal" evidence="25">
    <location>
        <begin position="1089"/>
        <end position="1168"/>
    </location>
</feature>
<dbReference type="PROSITE" id="PS50859">
    <property type="entry name" value="LONGIN"/>
    <property type="match status" value="1"/>
</dbReference>
<feature type="domain" description="Longin" evidence="23">
    <location>
        <begin position="10"/>
        <end position="114"/>
    </location>
</feature>
<comment type="function">
    <text evidence="16">Involved in the targeting and/or fusion of transport vesicles to their target membrane.</text>
</comment>
<feature type="binding site" evidence="18">
    <location>
        <position position="548"/>
    </location>
    <ligand>
        <name>UDP-alpha-D-glucose</name>
        <dbReference type="ChEBI" id="CHEBI:58885"/>
    </ligand>
</feature>
<evidence type="ECO:0000256" key="22">
    <source>
        <dbReference type="SAM" id="Phobius"/>
    </source>
</evidence>
<evidence type="ECO:0000259" key="23">
    <source>
        <dbReference type="PROSITE" id="PS50859"/>
    </source>
</evidence>
<feature type="binding site" evidence="18">
    <location>
        <position position="547"/>
    </location>
    <ligand>
        <name>UDP-alpha-D-glucose</name>
        <dbReference type="ChEBI" id="CHEBI:58885"/>
    </ligand>
</feature>
<keyword evidence="10" id="KW-0653">Protein transport</keyword>
<organism evidence="26 27">
    <name type="scientific">Arabidopsis arenosa</name>
    <name type="common">Sand rock-cress</name>
    <name type="synonym">Cardaminopsis arenosa</name>
    <dbReference type="NCBI Taxonomy" id="38785"/>
    <lineage>
        <taxon>Eukaryota</taxon>
        <taxon>Viridiplantae</taxon>
        <taxon>Streptophyta</taxon>
        <taxon>Embryophyta</taxon>
        <taxon>Tracheophyta</taxon>
        <taxon>Spermatophyta</taxon>
        <taxon>Magnoliopsida</taxon>
        <taxon>eudicotyledons</taxon>
        <taxon>Gunneridae</taxon>
        <taxon>Pentapetalae</taxon>
        <taxon>rosids</taxon>
        <taxon>malvids</taxon>
        <taxon>Brassicales</taxon>
        <taxon>Brassicaceae</taxon>
        <taxon>Camelineae</taxon>
        <taxon>Arabidopsis</taxon>
    </lineage>
</organism>
<evidence type="ECO:0000256" key="8">
    <source>
        <dbReference type="ARBA" id="ARBA00022692"/>
    </source>
</evidence>
<feature type="region of interest" description="Disordered" evidence="21">
    <location>
        <begin position="280"/>
        <end position="299"/>
    </location>
</feature>
<dbReference type="GO" id="GO:0030244">
    <property type="term" value="P:cellulose biosynthetic process"/>
    <property type="evidence" value="ECO:0007669"/>
    <property type="project" value="InterPro"/>
</dbReference>
<feature type="transmembrane region" description="Helical" evidence="22">
    <location>
        <begin position="477"/>
        <end position="497"/>
    </location>
</feature>
<dbReference type="PROSITE" id="PS51319">
    <property type="entry name" value="TFIIS_N"/>
    <property type="match status" value="1"/>
</dbReference>
<dbReference type="GO" id="GO:0031901">
    <property type="term" value="C:early endosome membrane"/>
    <property type="evidence" value="ECO:0007669"/>
    <property type="project" value="UniProtKB-SubCell"/>
</dbReference>
<dbReference type="Gene3D" id="1.20.5.110">
    <property type="match status" value="1"/>
</dbReference>
<evidence type="ECO:0000256" key="12">
    <source>
        <dbReference type="ARBA" id="ARBA00023054"/>
    </source>
</evidence>
<evidence type="ECO:0000256" key="17">
    <source>
        <dbReference type="ARBA" id="ARBA00037832"/>
    </source>
</evidence>
<feature type="compositionally biased region" description="Polar residues" evidence="21">
    <location>
        <begin position="338"/>
        <end position="349"/>
    </location>
</feature>
<feature type="compositionally biased region" description="Gly residues" evidence="21">
    <location>
        <begin position="355"/>
        <end position="364"/>
    </location>
</feature>
<dbReference type="CDD" id="cd15843">
    <property type="entry name" value="R-SNARE"/>
    <property type="match status" value="1"/>
</dbReference>
<comment type="subcellular location">
    <subcellularLocation>
        <location evidence="2">Cell membrane</location>
        <topology evidence="2">Single-pass type IV membrane protein</topology>
    </subcellularLocation>
    <subcellularLocation>
        <location evidence="17">Early endosome membrane</location>
        <topology evidence="17">Single-pass type IV membrane protein</topology>
    </subcellularLocation>
    <subcellularLocation>
        <location evidence="1 20">Nucleus</location>
    </subcellularLocation>
</comment>